<dbReference type="OrthoDB" id="3237761at2759"/>
<feature type="compositionally biased region" description="Polar residues" evidence="1">
    <location>
        <begin position="519"/>
        <end position="539"/>
    </location>
</feature>
<evidence type="ECO:0000313" key="3">
    <source>
        <dbReference type="Proteomes" id="UP000620124"/>
    </source>
</evidence>
<name>A0A8H6XP87_9AGAR</name>
<evidence type="ECO:0000313" key="2">
    <source>
        <dbReference type="EMBL" id="KAF7345420.1"/>
    </source>
</evidence>
<reference evidence="2" key="1">
    <citation type="submission" date="2020-05" db="EMBL/GenBank/DDBJ databases">
        <title>Mycena genomes resolve the evolution of fungal bioluminescence.</title>
        <authorList>
            <person name="Tsai I.J."/>
        </authorList>
    </citation>
    <scope>NUCLEOTIDE SEQUENCE</scope>
    <source>
        <strain evidence="2">CCC161011</strain>
    </source>
</reference>
<proteinExistence type="predicted"/>
<comment type="caution">
    <text evidence="2">The sequence shown here is derived from an EMBL/GenBank/DDBJ whole genome shotgun (WGS) entry which is preliminary data.</text>
</comment>
<dbReference type="EMBL" id="JACAZI010000013">
    <property type="protein sequence ID" value="KAF7345420.1"/>
    <property type="molecule type" value="Genomic_DNA"/>
</dbReference>
<keyword evidence="3" id="KW-1185">Reference proteome</keyword>
<dbReference type="Proteomes" id="UP000620124">
    <property type="component" value="Unassembled WGS sequence"/>
</dbReference>
<gene>
    <name evidence="2" type="ORF">MVEN_01560000</name>
</gene>
<evidence type="ECO:0000256" key="1">
    <source>
        <dbReference type="SAM" id="MobiDB-lite"/>
    </source>
</evidence>
<dbReference type="AlphaFoldDB" id="A0A8H6XP87"/>
<sequence length="649" mass="71536">MNTSTALVPRAHESQMQLVCGSLSDPRAGRTLYQVYSHAGNYIGKQVNRAAHRWGQGPCAIAERIADYFGTGSEREAKLEALHGTEWSEEECSKLIKYALPRETAQTQIQAFRCIVTIVTRYHGTRALFLKSKHLRAGNTEAVISATWARSDDMQPCDWDFHCKLAAVCLSEKEISTILGNISAGQLGFIDIESGQLSVIEHLLIELDRRMNSTSEVLARRYLAGILDLPTFWQQSGPIHARAFSKILDYVVCLLNDLELDSGEDETPSDKVSDNEGIDSIASAILVGVLSWRMPDTESQFWYRRFTEIVRLLRLPRAETLLPASSSLATGPGMGNLIPKTTPETFDILKVAAKMKNRQADNISLWSTGSQSNDSVLDLSFTPTIVHVHVQVTSFRAGGLFTSGLWSSGPRKTRTEAPGNERTTATKARAWILGRLRNFFLRHRQRIHPFEMGTRVFYWNGSGQAVYGTVQSLGRANDGTVIAEVKQQDNGQTISLPVTILRRLGDIEWPPTRIESNEHSNATPLHPSTSNDDIPIQSSTADRSMDSLALSSPFLNNMIGDSIETELGSHDTGPAGALDFHDGQHQPSPSELDWTFSPGTRVFYWNASGQTVYGTVLQCAGSPTGTVIVTVKTENGQYVALPETSVNKI</sequence>
<feature type="region of interest" description="Disordered" evidence="1">
    <location>
        <begin position="513"/>
        <end position="539"/>
    </location>
</feature>
<protein>
    <submittedName>
        <fullName evidence="2">Uncharacterized protein</fullName>
    </submittedName>
</protein>
<accession>A0A8H6XP87</accession>
<organism evidence="2 3">
    <name type="scientific">Mycena venus</name>
    <dbReference type="NCBI Taxonomy" id="2733690"/>
    <lineage>
        <taxon>Eukaryota</taxon>
        <taxon>Fungi</taxon>
        <taxon>Dikarya</taxon>
        <taxon>Basidiomycota</taxon>
        <taxon>Agaricomycotina</taxon>
        <taxon>Agaricomycetes</taxon>
        <taxon>Agaricomycetidae</taxon>
        <taxon>Agaricales</taxon>
        <taxon>Marasmiineae</taxon>
        <taxon>Mycenaceae</taxon>
        <taxon>Mycena</taxon>
    </lineage>
</organism>